<dbReference type="CDD" id="cd14014">
    <property type="entry name" value="STKc_PknB_like"/>
    <property type="match status" value="1"/>
</dbReference>
<evidence type="ECO:0000256" key="1">
    <source>
        <dbReference type="ARBA" id="ARBA00012513"/>
    </source>
</evidence>
<dbReference type="PROSITE" id="PS00108">
    <property type="entry name" value="PROTEIN_KINASE_ST"/>
    <property type="match status" value="1"/>
</dbReference>
<dbReference type="PROSITE" id="PS00107">
    <property type="entry name" value="PROTEIN_KINASE_ATP"/>
    <property type="match status" value="1"/>
</dbReference>
<feature type="region of interest" description="Disordered" evidence="8">
    <location>
        <begin position="337"/>
        <end position="381"/>
    </location>
</feature>
<dbReference type="SUPFAM" id="SSF56112">
    <property type="entry name" value="Protein kinase-like (PK-like)"/>
    <property type="match status" value="1"/>
</dbReference>
<evidence type="ECO:0000256" key="2">
    <source>
        <dbReference type="ARBA" id="ARBA00022527"/>
    </source>
</evidence>
<dbReference type="InterPro" id="IPR011009">
    <property type="entry name" value="Kinase-like_dom_sf"/>
</dbReference>
<dbReference type="PROSITE" id="PS50011">
    <property type="entry name" value="PROTEIN_KINASE_DOM"/>
    <property type="match status" value="1"/>
</dbReference>
<keyword evidence="3 10" id="KW-0808">Transferase</keyword>
<protein>
    <recommendedName>
        <fullName evidence="1">non-specific serine/threonine protein kinase</fullName>
        <ecNumber evidence="1">2.7.11.1</ecNumber>
    </recommendedName>
</protein>
<dbReference type="InterPro" id="IPR008271">
    <property type="entry name" value="Ser/Thr_kinase_AS"/>
</dbReference>
<evidence type="ECO:0000256" key="6">
    <source>
        <dbReference type="ARBA" id="ARBA00022840"/>
    </source>
</evidence>
<sequence>MAAAAGGTAGEEAREGLVVADRYRLVRRLGAGGFGQVWQAADTVLHVDVAVKQVWLAPAMDAAETSERLLRAQREARSAARLRDHPHVVAVHDVVVADGVPWTVMQLVAGSSLADRLEAGGPLAPGHAARIAAAMLSALGAAHAAGIVHRDVKPANIMLADDGQILLTDFGIALRHEETALTVSGAVIGSVEYMAPERIQGEGDGPAGDLFSLGVALYHAVEGRSPFRRATPTASLLAAVSEEAPPLRHTGTLATVIRGLMAKDPRQRLTVEAATELLAGPAAAALPGPAAANAAVAATVTTNATGSEAATHVVAAHPTGPVLPAPTTPFTVLDPVPTPAPTPAPAPAAPVASSNAFVPEPAAPGAPVPEVPETAPGNRPKRRWGVITASLVAGATALGVAFAVPYFSGTGEIQSKLLKKNELPAGYRTDWGAGDMGYLKPVSGSWPCAARNRQVVWKHSEDDTVEYVRDGGDARTRYGFNEGLRKADPATAARNLQAVRDEIAECASSTVDLKTGRSSMRCEIAITALPAPQAPGLDIVGRRETLTCSEGGSTYAPAVVEKFTTAKGGYLVEFFATDSHPFPPADETSNLMTKALRKLS</sequence>
<reference evidence="11" key="1">
    <citation type="journal article" date="2019" name="Int. J. Syst. Evol. Microbiol.">
        <title>The Global Catalogue of Microorganisms (GCM) 10K type strain sequencing project: providing services to taxonomists for standard genome sequencing and annotation.</title>
        <authorList>
            <consortium name="The Broad Institute Genomics Platform"/>
            <consortium name="The Broad Institute Genome Sequencing Center for Infectious Disease"/>
            <person name="Wu L."/>
            <person name="Ma J."/>
        </authorList>
    </citation>
    <scope>NUCLEOTIDE SEQUENCE [LARGE SCALE GENOMIC DNA]</scope>
    <source>
        <strain evidence="11">CGMCC 4.1469</strain>
    </source>
</reference>
<dbReference type="Pfam" id="PF00069">
    <property type="entry name" value="Pkinase"/>
    <property type="match status" value="1"/>
</dbReference>
<name>A0ABW1EVZ0_9ACTN</name>
<keyword evidence="4 7" id="KW-0547">Nucleotide-binding</keyword>
<accession>A0ABW1EVZ0</accession>
<dbReference type="InterPro" id="IPR000719">
    <property type="entry name" value="Prot_kinase_dom"/>
</dbReference>
<feature type="compositionally biased region" description="Pro residues" evidence="8">
    <location>
        <begin position="337"/>
        <end position="348"/>
    </location>
</feature>
<organism evidence="10 11">
    <name type="scientific">Kitasatospora aburaviensis</name>
    <dbReference type="NCBI Taxonomy" id="67265"/>
    <lineage>
        <taxon>Bacteria</taxon>
        <taxon>Bacillati</taxon>
        <taxon>Actinomycetota</taxon>
        <taxon>Actinomycetes</taxon>
        <taxon>Kitasatosporales</taxon>
        <taxon>Streptomycetaceae</taxon>
        <taxon>Kitasatospora</taxon>
    </lineage>
</organism>
<keyword evidence="2" id="KW-0723">Serine/threonine-protein kinase</keyword>
<evidence type="ECO:0000259" key="9">
    <source>
        <dbReference type="PROSITE" id="PS50011"/>
    </source>
</evidence>
<evidence type="ECO:0000256" key="4">
    <source>
        <dbReference type="ARBA" id="ARBA00022741"/>
    </source>
</evidence>
<evidence type="ECO:0000256" key="8">
    <source>
        <dbReference type="SAM" id="MobiDB-lite"/>
    </source>
</evidence>
<feature type="compositionally biased region" description="Low complexity" evidence="8">
    <location>
        <begin position="349"/>
        <end position="360"/>
    </location>
</feature>
<evidence type="ECO:0000256" key="7">
    <source>
        <dbReference type="PROSITE-ProRule" id="PRU10141"/>
    </source>
</evidence>
<feature type="compositionally biased region" description="Pro residues" evidence="8">
    <location>
        <begin position="361"/>
        <end position="370"/>
    </location>
</feature>
<feature type="domain" description="Protein kinase" evidence="9">
    <location>
        <begin position="23"/>
        <end position="278"/>
    </location>
</feature>
<dbReference type="PANTHER" id="PTHR43289">
    <property type="entry name" value="MITOGEN-ACTIVATED PROTEIN KINASE KINASE KINASE 20-RELATED"/>
    <property type="match status" value="1"/>
</dbReference>
<evidence type="ECO:0000313" key="10">
    <source>
        <dbReference type="EMBL" id="MFC5885233.1"/>
    </source>
</evidence>
<dbReference type="Gene3D" id="1.10.510.10">
    <property type="entry name" value="Transferase(Phosphotransferase) domain 1"/>
    <property type="match status" value="1"/>
</dbReference>
<keyword evidence="11" id="KW-1185">Reference proteome</keyword>
<dbReference type="InterPro" id="IPR017441">
    <property type="entry name" value="Protein_kinase_ATP_BS"/>
</dbReference>
<dbReference type="RefSeq" id="WP_313762004.1">
    <property type="nucleotide sequence ID" value="NZ_BAAAVH010000077.1"/>
</dbReference>
<keyword evidence="5 10" id="KW-0418">Kinase</keyword>
<dbReference type="PANTHER" id="PTHR43289:SF6">
    <property type="entry name" value="SERINE_THREONINE-PROTEIN KINASE NEKL-3"/>
    <property type="match status" value="1"/>
</dbReference>
<dbReference type="EMBL" id="JBHSOD010000008">
    <property type="protein sequence ID" value="MFC5885233.1"/>
    <property type="molecule type" value="Genomic_DNA"/>
</dbReference>
<dbReference type="GO" id="GO:0004674">
    <property type="term" value="F:protein serine/threonine kinase activity"/>
    <property type="evidence" value="ECO:0007669"/>
    <property type="project" value="UniProtKB-EC"/>
</dbReference>
<dbReference type="Proteomes" id="UP001596067">
    <property type="component" value="Unassembled WGS sequence"/>
</dbReference>
<dbReference type="EC" id="2.7.11.1" evidence="1"/>
<dbReference type="Gene3D" id="3.30.200.20">
    <property type="entry name" value="Phosphorylase Kinase, domain 1"/>
    <property type="match status" value="1"/>
</dbReference>
<evidence type="ECO:0000256" key="3">
    <source>
        <dbReference type="ARBA" id="ARBA00022679"/>
    </source>
</evidence>
<gene>
    <name evidence="10" type="ORF">ACFP0N_09640</name>
</gene>
<dbReference type="SMART" id="SM00220">
    <property type="entry name" value="S_TKc"/>
    <property type="match status" value="1"/>
</dbReference>
<feature type="binding site" evidence="7">
    <location>
        <position position="52"/>
    </location>
    <ligand>
        <name>ATP</name>
        <dbReference type="ChEBI" id="CHEBI:30616"/>
    </ligand>
</feature>
<proteinExistence type="predicted"/>
<evidence type="ECO:0000256" key="5">
    <source>
        <dbReference type="ARBA" id="ARBA00022777"/>
    </source>
</evidence>
<evidence type="ECO:0000313" key="11">
    <source>
        <dbReference type="Proteomes" id="UP001596067"/>
    </source>
</evidence>
<keyword evidence="6 7" id="KW-0067">ATP-binding</keyword>
<comment type="caution">
    <text evidence="10">The sequence shown here is derived from an EMBL/GenBank/DDBJ whole genome shotgun (WGS) entry which is preliminary data.</text>
</comment>